<gene>
    <name evidence="1" type="ORF">H0A72_10170</name>
</gene>
<keyword evidence="2" id="KW-1185">Reference proteome</keyword>
<dbReference type="RefSeq" id="WP_180154982.1">
    <property type="nucleotide sequence ID" value="NZ_JACCEM010000005.1"/>
</dbReference>
<dbReference type="Proteomes" id="UP000559809">
    <property type="component" value="Unassembled WGS sequence"/>
</dbReference>
<evidence type="ECO:0000313" key="2">
    <source>
        <dbReference type="Proteomes" id="UP000559809"/>
    </source>
</evidence>
<name>A0A853G041_9BURK</name>
<reference evidence="1 2" key="1">
    <citation type="submission" date="2020-07" db="EMBL/GenBank/DDBJ databases">
        <title>Taxonomic revisions and descriptions of new bacterial species based on genomic comparisons in the high-G+C-content subgroup of the family Alcaligenaceae.</title>
        <authorList>
            <person name="Szabo A."/>
            <person name="Felfoldi T."/>
        </authorList>
    </citation>
    <scope>NUCLEOTIDE SEQUENCE [LARGE SCALE GENOMIC DNA]</scope>
    <source>
        <strain evidence="1 2">LMG 24012</strain>
    </source>
</reference>
<accession>A0A853G041</accession>
<dbReference type="EMBL" id="JACCEM010000005">
    <property type="protein sequence ID" value="NYT49669.1"/>
    <property type="molecule type" value="Genomic_DNA"/>
</dbReference>
<sequence>MSERDAAYRRAGGLPDANLAGLLFRLEHSTASTARPLSKSRKYCTV</sequence>
<evidence type="ECO:0000313" key="1">
    <source>
        <dbReference type="EMBL" id="NYT49669.1"/>
    </source>
</evidence>
<proteinExistence type="predicted"/>
<dbReference type="AlphaFoldDB" id="A0A853G041"/>
<comment type="caution">
    <text evidence="1">The sequence shown here is derived from an EMBL/GenBank/DDBJ whole genome shotgun (WGS) entry which is preliminary data.</text>
</comment>
<organism evidence="1 2">
    <name type="scientific">Parapusillimonas granuli</name>
    <dbReference type="NCBI Taxonomy" id="380911"/>
    <lineage>
        <taxon>Bacteria</taxon>
        <taxon>Pseudomonadati</taxon>
        <taxon>Pseudomonadota</taxon>
        <taxon>Betaproteobacteria</taxon>
        <taxon>Burkholderiales</taxon>
        <taxon>Alcaligenaceae</taxon>
        <taxon>Parapusillimonas</taxon>
    </lineage>
</organism>
<protein>
    <submittedName>
        <fullName evidence="1">Uncharacterized protein</fullName>
    </submittedName>
</protein>